<comment type="subcellular location">
    <subcellularLocation>
        <location evidence="1">Membrane</location>
        <topology evidence="1">Multi-pass membrane protein</topology>
    </subcellularLocation>
</comment>
<keyword evidence="4 8" id="KW-0812">Transmembrane</keyword>
<feature type="transmembrane region" description="Helical" evidence="8">
    <location>
        <begin position="167"/>
        <end position="185"/>
    </location>
</feature>
<organism evidence="10 11">
    <name type="scientific">Halapricum desulfuricans</name>
    <dbReference type="NCBI Taxonomy" id="2841257"/>
    <lineage>
        <taxon>Archaea</taxon>
        <taxon>Methanobacteriati</taxon>
        <taxon>Methanobacteriota</taxon>
        <taxon>Stenosarchaea group</taxon>
        <taxon>Halobacteria</taxon>
        <taxon>Halobacteriales</taxon>
        <taxon>Haloarculaceae</taxon>
        <taxon>Halapricum</taxon>
    </lineage>
</organism>
<dbReference type="Proteomes" id="UP000663305">
    <property type="component" value="Chromosome"/>
</dbReference>
<evidence type="ECO:0000256" key="8">
    <source>
        <dbReference type="SAM" id="Phobius"/>
    </source>
</evidence>
<feature type="transmembrane region" description="Helical" evidence="8">
    <location>
        <begin position="51"/>
        <end position="78"/>
    </location>
</feature>
<evidence type="ECO:0000256" key="3">
    <source>
        <dbReference type="ARBA" id="ARBA00022670"/>
    </source>
</evidence>
<evidence type="ECO:0000313" key="10">
    <source>
        <dbReference type="EMBL" id="QSG13190.1"/>
    </source>
</evidence>
<feature type="domain" description="Peptidase S54 rhomboid" evidence="9">
    <location>
        <begin position="47"/>
        <end position="187"/>
    </location>
</feature>
<keyword evidence="3 10" id="KW-0645">Protease</keyword>
<dbReference type="InterPro" id="IPR022764">
    <property type="entry name" value="Peptidase_S54_rhomboid_dom"/>
</dbReference>
<dbReference type="EMBL" id="CP064789">
    <property type="protein sequence ID" value="QSG13190.1"/>
    <property type="molecule type" value="Genomic_DNA"/>
</dbReference>
<gene>
    <name evidence="10" type="primary">glpG4</name>
    <name evidence="10" type="ORF">HSBGL_2794</name>
</gene>
<evidence type="ECO:0000259" key="9">
    <source>
        <dbReference type="Pfam" id="PF01694"/>
    </source>
</evidence>
<evidence type="ECO:0000313" key="11">
    <source>
        <dbReference type="Proteomes" id="UP000663305"/>
    </source>
</evidence>
<keyword evidence="5" id="KW-0378">Hydrolase</keyword>
<evidence type="ECO:0000256" key="4">
    <source>
        <dbReference type="ARBA" id="ARBA00022692"/>
    </source>
</evidence>
<dbReference type="InterPro" id="IPR035952">
    <property type="entry name" value="Rhomboid-like_sf"/>
</dbReference>
<dbReference type="GO" id="GO:0004252">
    <property type="term" value="F:serine-type endopeptidase activity"/>
    <property type="evidence" value="ECO:0007669"/>
    <property type="project" value="InterPro"/>
</dbReference>
<name>A0A897NFI4_9EURY</name>
<dbReference type="GO" id="GO:0006508">
    <property type="term" value="P:proteolysis"/>
    <property type="evidence" value="ECO:0007669"/>
    <property type="project" value="UniProtKB-KW"/>
</dbReference>
<evidence type="ECO:0000256" key="7">
    <source>
        <dbReference type="ARBA" id="ARBA00023136"/>
    </source>
</evidence>
<dbReference type="SUPFAM" id="SSF144091">
    <property type="entry name" value="Rhomboid-like"/>
    <property type="match status" value="1"/>
</dbReference>
<dbReference type="PANTHER" id="PTHR43066">
    <property type="entry name" value="RHOMBOID-RELATED PROTEIN"/>
    <property type="match status" value="1"/>
</dbReference>
<feature type="transmembrane region" description="Helical" evidence="8">
    <location>
        <begin position="139"/>
        <end position="161"/>
    </location>
</feature>
<keyword evidence="7 8" id="KW-0472">Membrane</keyword>
<evidence type="ECO:0000256" key="2">
    <source>
        <dbReference type="ARBA" id="ARBA00009045"/>
    </source>
</evidence>
<comment type="similarity">
    <text evidence="2">Belongs to the peptidase S54 family.</text>
</comment>
<protein>
    <submittedName>
        <fullName evidence="10">Membrane associated serine protease</fullName>
    </submittedName>
</protein>
<proteinExistence type="inferred from homology"/>
<dbReference type="AlphaFoldDB" id="A0A897NFI4"/>
<feature type="transmembrane region" description="Helical" evidence="8">
    <location>
        <begin position="87"/>
        <end position="108"/>
    </location>
</feature>
<sequence length="206" mass="21087">MAGMDEPSSPSLSLAALAVVVGIAQMLLAIVGVDPYALALAWPLGENPWTLLTSVFAHSGPGHLLSNLIGLVVVGLFLERKTSPARFYAFFLATGIVAGVMEVTVATLVFDHRAAVLGASGAVFALFGYVLGGNRLTEFVAGGITVSPVAQLGLLLVVAAGLTLATAGPQTALIAHFTGLAVGVLSGRRHLLRSSTGPSSAHYSRR</sequence>
<dbReference type="PANTHER" id="PTHR43066:SF1">
    <property type="entry name" value="RHOMBOID PROTEIN 2"/>
    <property type="match status" value="1"/>
</dbReference>
<feature type="transmembrane region" description="Helical" evidence="8">
    <location>
        <begin position="12"/>
        <end position="31"/>
    </location>
</feature>
<accession>A0A897NFI4</accession>
<evidence type="ECO:0000256" key="6">
    <source>
        <dbReference type="ARBA" id="ARBA00022989"/>
    </source>
</evidence>
<feature type="transmembrane region" description="Helical" evidence="8">
    <location>
        <begin position="114"/>
        <end position="132"/>
    </location>
</feature>
<dbReference type="Gene3D" id="1.20.1540.10">
    <property type="entry name" value="Rhomboid-like"/>
    <property type="match status" value="1"/>
</dbReference>
<keyword evidence="6 8" id="KW-1133">Transmembrane helix</keyword>
<dbReference type="GO" id="GO:0016020">
    <property type="term" value="C:membrane"/>
    <property type="evidence" value="ECO:0007669"/>
    <property type="project" value="UniProtKB-SubCell"/>
</dbReference>
<evidence type="ECO:0000256" key="1">
    <source>
        <dbReference type="ARBA" id="ARBA00004141"/>
    </source>
</evidence>
<reference evidence="10" key="1">
    <citation type="submission" date="2020-11" db="EMBL/GenBank/DDBJ databases">
        <title>Carbohydrate-dependent, anaerobic sulfur respiration: A novel catabolism in halophilic archaea.</title>
        <authorList>
            <person name="Sorokin D.Y."/>
            <person name="Messina E."/>
            <person name="Smedile F."/>
            <person name="La Cono V."/>
            <person name="Hallsworth J.E."/>
            <person name="Yakimov M.M."/>
        </authorList>
    </citation>
    <scope>NUCLEOTIDE SEQUENCE</scope>
    <source>
        <strain evidence="10">HSR-Bgl</strain>
    </source>
</reference>
<dbReference type="Pfam" id="PF01694">
    <property type="entry name" value="Rhomboid"/>
    <property type="match status" value="1"/>
</dbReference>
<evidence type="ECO:0000256" key="5">
    <source>
        <dbReference type="ARBA" id="ARBA00022801"/>
    </source>
</evidence>